<dbReference type="InterPro" id="IPR055570">
    <property type="entry name" value="DUF7146"/>
</dbReference>
<dbReference type="EMBL" id="BTFW01000002">
    <property type="protein sequence ID" value="GMM62505.1"/>
    <property type="molecule type" value="Genomic_DNA"/>
</dbReference>
<dbReference type="Proteomes" id="UP001187221">
    <property type="component" value="Unassembled WGS sequence"/>
</dbReference>
<evidence type="ECO:0000313" key="3">
    <source>
        <dbReference type="EMBL" id="GMM62505.1"/>
    </source>
</evidence>
<name>A0ABQ6PBL9_9SPHN</name>
<sequence>MTHTPETAARQIVHDLKGTWHRKHGMVRCPAHEDARASLSVTPGRQAVLFHCFAGCTQSAIMAALRDLRLNPKVRARDLVDAAPARDLTPLITDIWGMARPVARTIAERYLNRRGIGHSCAGRFTPSAVTYENGRKLRLPALLLPMTEGRDLRALLRIFLDPDGEKARCLDGAKRTLGDTRGSIIQLGAPADVTMNLAEGFEDAESAMVLNDLPGCAAVCGVERYREITIPDHVRRVVIYSQHGKAAADGIARGHDNLTANGRLLDIVLPPPGGDWNDALVARMAIRA</sequence>
<feature type="domain" description="Toprim" evidence="1">
    <location>
        <begin position="195"/>
        <end position="283"/>
    </location>
</feature>
<evidence type="ECO:0008006" key="5">
    <source>
        <dbReference type="Google" id="ProtNLM"/>
    </source>
</evidence>
<evidence type="ECO:0000259" key="1">
    <source>
        <dbReference type="Pfam" id="PF13362"/>
    </source>
</evidence>
<reference evidence="3 4" key="1">
    <citation type="submission" date="2023-06" db="EMBL/GenBank/DDBJ databases">
        <title>Draft genome sequence of Novosphingobium sp. strain IK01.</title>
        <authorList>
            <person name="Hatamoto M."/>
            <person name="Ikarashi T."/>
            <person name="Yamaguchi T."/>
        </authorList>
    </citation>
    <scope>NUCLEOTIDE SEQUENCE [LARGE SCALE GENOMIC DNA]</scope>
    <source>
        <strain evidence="3 4">IK01</strain>
    </source>
</reference>
<gene>
    <name evidence="3" type="ORF">NUTIK01_32820</name>
</gene>
<keyword evidence="4" id="KW-1185">Reference proteome</keyword>
<comment type="caution">
    <text evidence="3">The sequence shown here is derived from an EMBL/GenBank/DDBJ whole genome shotgun (WGS) entry which is preliminary data.</text>
</comment>
<dbReference type="Pfam" id="PF23639">
    <property type="entry name" value="DUF7146"/>
    <property type="match status" value="1"/>
</dbReference>
<feature type="domain" description="DUF7146" evidence="2">
    <location>
        <begin position="91"/>
        <end position="186"/>
    </location>
</feature>
<organism evidence="3 4">
    <name type="scientific">Novosphingobium pituita</name>
    <dbReference type="NCBI Taxonomy" id="3056842"/>
    <lineage>
        <taxon>Bacteria</taxon>
        <taxon>Pseudomonadati</taxon>
        <taxon>Pseudomonadota</taxon>
        <taxon>Alphaproteobacteria</taxon>
        <taxon>Sphingomonadales</taxon>
        <taxon>Sphingomonadaceae</taxon>
        <taxon>Novosphingobium</taxon>
    </lineage>
</organism>
<evidence type="ECO:0000313" key="4">
    <source>
        <dbReference type="Proteomes" id="UP001187221"/>
    </source>
</evidence>
<dbReference type="InterPro" id="IPR006171">
    <property type="entry name" value="TOPRIM_dom"/>
</dbReference>
<dbReference type="RefSeq" id="WP_317976228.1">
    <property type="nucleotide sequence ID" value="NZ_BTFW01000002.1"/>
</dbReference>
<proteinExistence type="predicted"/>
<dbReference type="Pfam" id="PF13362">
    <property type="entry name" value="Toprim_3"/>
    <property type="match status" value="1"/>
</dbReference>
<evidence type="ECO:0000259" key="2">
    <source>
        <dbReference type="Pfam" id="PF23639"/>
    </source>
</evidence>
<accession>A0ABQ6PBL9</accession>
<protein>
    <recommendedName>
        <fullName evidence="5">Toprim domain-containing protein</fullName>
    </recommendedName>
</protein>